<evidence type="ECO:0000256" key="6">
    <source>
        <dbReference type="SAM" id="Phobius"/>
    </source>
</evidence>
<feature type="transmembrane region" description="Helical" evidence="6">
    <location>
        <begin position="76"/>
        <end position="95"/>
    </location>
</feature>
<evidence type="ECO:0000256" key="2">
    <source>
        <dbReference type="ARBA" id="ARBA00007511"/>
    </source>
</evidence>
<dbReference type="PANTHER" id="PTHR30238">
    <property type="entry name" value="MEMBRANE BOUND PREDICTED REDOX MODULATOR"/>
    <property type="match status" value="1"/>
</dbReference>
<dbReference type="InterPro" id="IPR005496">
    <property type="entry name" value="Integral_membrane_TerC"/>
</dbReference>
<organism evidence="7 8">
    <name type="scientific">Rhizomicrobium electricum</name>
    <dbReference type="NCBI Taxonomy" id="480070"/>
    <lineage>
        <taxon>Bacteria</taxon>
        <taxon>Pseudomonadati</taxon>
        <taxon>Pseudomonadota</taxon>
        <taxon>Alphaproteobacteria</taxon>
        <taxon>Micropepsales</taxon>
        <taxon>Micropepsaceae</taxon>
        <taxon>Rhizomicrobium</taxon>
    </lineage>
</organism>
<sequence length="237" mass="25798">MEFFNPLDIFTQGGLFALLQVLLIDIVLAGDNAVVIGMSAANVAKADRKTVIFWGLATAVVLRILLAFFAIEMMQFVPLVILGGILLLWVTWRLGRDVWQANKEHHAQKILAGENGHDVPEPACSTLEAKQCHAKLVRRAILSIALADVSMSLDNVLAVAGAAREHKEVLIIGLLLSIALMGAAATLIAKLLHKYPWISYAGVFIVLFVALRMIWEGFERLHNSGWIDGAAHAMGVS</sequence>
<feature type="transmembrane region" description="Helical" evidence="6">
    <location>
        <begin position="51"/>
        <end position="70"/>
    </location>
</feature>
<dbReference type="EMBL" id="BAAADD010000006">
    <property type="protein sequence ID" value="GAA0575055.1"/>
    <property type="molecule type" value="Genomic_DNA"/>
</dbReference>
<proteinExistence type="inferred from homology"/>
<name>A0ABN1EUY7_9PROT</name>
<comment type="subcellular location">
    <subcellularLocation>
        <location evidence="1">Membrane</location>
        <topology evidence="1">Multi-pass membrane protein</topology>
    </subcellularLocation>
</comment>
<keyword evidence="4 6" id="KW-1133">Transmembrane helix</keyword>
<evidence type="ECO:0000256" key="4">
    <source>
        <dbReference type="ARBA" id="ARBA00022989"/>
    </source>
</evidence>
<evidence type="ECO:0000313" key="7">
    <source>
        <dbReference type="EMBL" id="GAA0575055.1"/>
    </source>
</evidence>
<dbReference type="Proteomes" id="UP001499951">
    <property type="component" value="Unassembled WGS sequence"/>
</dbReference>
<keyword evidence="8" id="KW-1185">Reference proteome</keyword>
<keyword evidence="3 6" id="KW-0812">Transmembrane</keyword>
<feature type="transmembrane region" description="Helical" evidence="6">
    <location>
        <begin position="169"/>
        <end position="189"/>
    </location>
</feature>
<reference evidence="7 8" key="1">
    <citation type="journal article" date="2019" name="Int. J. Syst. Evol. Microbiol.">
        <title>The Global Catalogue of Microorganisms (GCM) 10K type strain sequencing project: providing services to taxonomists for standard genome sequencing and annotation.</title>
        <authorList>
            <consortium name="The Broad Institute Genomics Platform"/>
            <consortium name="The Broad Institute Genome Sequencing Center for Infectious Disease"/>
            <person name="Wu L."/>
            <person name="Ma J."/>
        </authorList>
    </citation>
    <scope>NUCLEOTIDE SEQUENCE [LARGE SCALE GENOMIC DNA]</scope>
    <source>
        <strain evidence="7 8">JCM 15089</strain>
    </source>
</reference>
<dbReference type="InterPro" id="IPR022301">
    <property type="entry name" value="Integral_membrane_YjbE"/>
</dbReference>
<accession>A0ABN1EUY7</accession>
<evidence type="ECO:0000256" key="5">
    <source>
        <dbReference type="ARBA" id="ARBA00023136"/>
    </source>
</evidence>
<protein>
    <submittedName>
        <fullName evidence="7">TerC family protein</fullName>
    </submittedName>
</protein>
<feature type="transmembrane region" description="Helical" evidence="6">
    <location>
        <begin position="195"/>
        <end position="215"/>
    </location>
</feature>
<dbReference type="PANTHER" id="PTHR30238:SF4">
    <property type="entry name" value="SLL1022 PROTEIN"/>
    <property type="match status" value="1"/>
</dbReference>
<dbReference type="Pfam" id="PF03741">
    <property type="entry name" value="TerC"/>
    <property type="match status" value="1"/>
</dbReference>
<evidence type="ECO:0000256" key="3">
    <source>
        <dbReference type="ARBA" id="ARBA00022692"/>
    </source>
</evidence>
<dbReference type="NCBIfam" id="TIGR03717">
    <property type="entry name" value="R_switched_YjbE"/>
    <property type="match status" value="1"/>
</dbReference>
<evidence type="ECO:0000313" key="8">
    <source>
        <dbReference type="Proteomes" id="UP001499951"/>
    </source>
</evidence>
<keyword evidence="5 6" id="KW-0472">Membrane</keyword>
<comment type="similarity">
    <text evidence="2">Belongs to the TerC family.</text>
</comment>
<evidence type="ECO:0000256" key="1">
    <source>
        <dbReference type="ARBA" id="ARBA00004141"/>
    </source>
</evidence>
<comment type="caution">
    <text evidence="7">The sequence shown here is derived from an EMBL/GenBank/DDBJ whole genome shotgun (WGS) entry which is preliminary data.</text>
</comment>
<dbReference type="RefSeq" id="WP_208393889.1">
    <property type="nucleotide sequence ID" value="NZ_BAAADD010000006.1"/>
</dbReference>
<gene>
    <name evidence="7" type="ORF">GCM10008942_24780</name>
</gene>
<feature type="transmembrane region" description="Helical" evidence="6">
    <location>
        <begin position="15"/>
        <end position="39"/>
    </location>
</feature>